<feature type="transmembrane region" description="Helical" evidence="1">
    <location>
        <begin position="77"/>
        <end position="99"/>
    </location>
</feature>
<evidence type="ECO:0000256" key="1">
    <source>
        <dbReference type="SAM" id="Phobius"/>
    </source>
</evidence>
<proteinExistence type="predicted"/>
<name>A0A844GKZ9_9FIRM</name>
<dbReference type="InterPro" id="IPR050860">
    <property type="entry name" value="FeoB_GTPase"/>
</dbReference>
<evidence type="ECO:0008006" key="4">
    <source>
        <dbReference type="Google" id="ProtNLM"/>
    </source>
</evidence>
<evidence type="ECO:0000313" key="3">
    <source>
        <dbReference type="Proteomes" id="UP000437824"/>
    </source>
</evidence>
<dbReference type="Proteomes" id="UP000437824">
    <property type="component" value="Unassembled WGS sequence"/>
</dbReference>
<comment type="caution">
    <text evidence="2">The sequence shown here is derived from an EMBL/GenBank/DDBJ whole genome shotgun (WGS) entry which is preliminary data.</text>
</comment>
<evidence type="ECO:0000313" key="2">
    <source>
        <dbReference type="EMBL" id="MTD62853.1"/>
    </source>
</evidence>
<sequence length="100" mass="10439">MLGVLNTLYGTGGSLVSSTFGAKASGNAADISQILSANFTQAEGLAFIFTISFNMPCVSALVATARETHSVKWTAKISVFYTAAALIVSCIVYHIGLLVF</sequence>
<dbReference type="GO" id="GO:0015093">
    <property type="term" value="F:ferrous iron transmembrane transporter activity"/>
    <property type="evidence" value="ECO:0007669"/>
    <property type="project" value="TreeGrafter"/>
</dbReference>
<dbReference type="GO" id="GO:0005886">
    <property type="term" value="C:plasma membrane"/>
    <property type="evidence" value="ECO:0007669"/>
    <property type="project" value="TreeGrafter"/>
</dbReference>
<dbReference type="PANTHER" id="PTHR43185:SF1">
    <property type="entry name" value="FE(2+) TRANSPORTER FEOB"/>
    <property type="match status" value="1"/>
</dbReference>
<reference evidence="2 3" key="1">
    <citation type="submission" date="2019-11" db="EMBL/GenBank/DDBJ databases">
        <title>Draft genome sequence of Blautia luti DSM 14534T, isolated from human stool.</title>
        <authorList>
            <person name="Ortiz R."/>
            <person name="Melis-Arcos F."/>
            <person name="Covarrubias P."/>
            <person name="Cardenas J.P."/>
            <person name="Perez-Donoso J."/>
            <person name="Almonacid D."/>
        </authorList>
    </citation>
    <scope>NUCLEOTIDE SEQUENCE [LARGE SCALE GENOMIC DNA]</scope>
    <source>
        <strain evidence="2 3">DSM 14534</strain>
    </source>
</reference>
<gene>
    <name evidence="2" type="ORF">GKZ57_16880</name>
</gene>
<keyword evidence="1" id="KW-1133">Transmembrane helix</keyword>
<protein>
    <recommendedName>
        <fullName evidence="4">Nucleoside transporter/FeoB GTPase Gate domain-containing protein</fullName>
    </recommendedName>
</protein>
<dbReference type="EMBL" id="WMBC01000023">
    <property type="protein sequence ID" value="MTD62853.1"/>
    <property type="molecule type" value="Genomic_DNA"/>
</dbReference>
<keyword evidence="1" id="KW-0472">Membrane</keyword>
<dbReference type="AlphaFoldDB" id="A0A844GKZ9"/>
<accession>A0A844GKZ9</accession>
<keyword evidence="1" id="KW-0812">Transmembrane</keyword>
<feature type="transmembrane region" description="Helical" evidence="1">
    <location>
        <begin position="45"/>
        <end position="65"/>
    </location>
</feature>
<dbReference type="PANTHER" id="PTHR43185">
    <property type="entry name" value="FERROUS IRON TRANSPORT PROTEIN B"/>
    <property type="match status" value="1"/>
</dbReference>
<organism evidence="2 3">
    <name type="scientific">Blautia luti DSM 14534 = JCM 17040</name>
    <dbReference type="NCBI Taxonomy" id="649762"/>
    <lineage>
        <taxon>Bacteria</taxon>
        <taxon>Bacillati</taxon>
        <taxon>Bacillota</taxon>
        <taxon>Clostridia</taxon>
        <taxon>Lachnospirales</taxon>
        <taxon>Lachnospiraceae</taxon>
        <taxon>Blautia</taxon>
    </lineage>
</organism>